<organism evidence="2 3">
    <name type="scientific">Batillaria attramentaria</name>
    <dbReference type="NCBI Taxonomy" id="370345"/>
    <lineage>
        <taxon>Eukaryota</taxon>
        <taxon>Metazoa</taxon>
        <taxon>Spiralia</taxon>
        <taxon>Lophotrochozoa</taxon>
        <taxon>Mollusca</taxon>
        <taxon>Gastropoda</taxon>
        <taxon>Caenogastropoda</taxon>
        <taxon>Sorbeoconcha</taxon>
        <taxon>Cerithioidea</taxon>
        <taxon>Batillariidae</taxon>
        <taxon>Batillaria</taxon>
    </lineage>
</organism>
<sequence>MASRSGGGRHCSVRGCSYNEKKLKELLSRPCFDHFPLLRKNCSCDPPFRLHSPKTEEQRRDWLANLRLKAPPKYLYVCSFHFMEKKPTMENPLPQCMLGYEREVKVGRRILVRKNREQQPCDSDQNAGQKRRHGDHSDTLPIPWKQHRTRTESEEDHERGLLLLAEDQPNCQIKTRSMNENHTT</sequence>
<dbReference type="AlphaFoldDB" id="A0ABD0K7D1"/>
<protein>
    <recommendedName>
        <fullName evidence="4">THAP-type domain-containing protein</fullName>
    </recommendedName>
</protein>
<evidence type="ECO:0000313" key="2">
    <source>
        <dbReference type="EMBL" id="KAK7482828.1"/>
    </source>
</evidence>
<evidence type="ECO:0000256" key="1">
    <source>
        <dbReference type="SAM" id="MobiDB-lite"/>
    </source>
</evidence>
<name>A0ABD0K7D1_9CAEN</name>
<reference evidence="2 3" key="1">
    <citation type="journal article" date="2023" name="Sci. Data">
        <title>Genome assembly of the Korean intertidal mud-creeper Batillaria attramentaria.</title>
        <authorList>
            <person name="Patra A.K."/>
            <person name="Ho P.T."/>
            <person name="Jun S."/>
            <person name="Lee S.J."/>
            <person name="Kim Y."/>
            <person name="Won Y.J."/>
        </authorList>
    </citation>
    <scope>NUCLEOTIDE SEQUENCE [LARGE SCALE GENOMIC DNA]</scope>
    <source>
        <strain evidence="2">Wonlab-2016</strain>
    </source>
</reference>
<proteinExistence type="predicted"/>
<evidence type="ECO:0000313" key="3">
    <source>
        <dbReference type="Proteomes" id="UP001519460"/>
    </source>
</evidence>
<dbReference type="EMBL" id="JACVVK020000238">
    <property type="protein sequence ID" value="KAK7482828.1"/>
    <property type="molecule type" value="Genomic_DNA"/>
</dbReference>
<keyword evidence="3" id="KW-1185">Reference proteome</keyword>
<evidence type="ECO:0008006" key="4">
    <source>
        <dbReference type="Google" id="ProtNLM"/>
    </source>
</evidence>
<accession>A0ABD0K7D1</accession>
<feature type="compositionally biased region" description="Basic and acidic residues" evidence="1">
    <location>
        <begin position="149"/>
        <end position="158"/>
    </location>
</feature>
<feature type="region of interest" description="Disordered" evidence="1">
    <location>
        <begin position="112"/>
        <end position="158"/>
    </location>
</feature>
<gene>
    <name evidence="2" type="ORF">BaRGS_00025994</name>
</gene>
<dbReference type="Proteomes" id="UP001519460">
    <property type="component" value="Unassembled WGS sequence"/>
</dbReference>
<comment type="caution">
    <text evidence="2">The sequence shown here is derived from an EMBL/GenBank/DDBJ whole genome shotgun (WGS) entry which is preliminary data.</text>
</comment>